<organism evidence="1">
    <name type="scientific">mine drainage metagenome</name>
    <dbReference type="NCBI Taxonomy" id="410659"/>
    <lineage>
        <taxon>unclassified sequences</taxon>
        <taxon>metagenomes</taxon>
        <taxon>ecological metagenomes</taxon>
    </lineage>
</organism>
<reference evidence="1" key="2">
    <citation type="journal article" date="2014" name="ISME J.">
        <title>Microbial stratification in low pH oxic and suboxic macroscopic growths along an acid mine drainage.</title>
        <authorList>
            <person name="Mendez-Garcia C."/>
            <person name="Mesa V."/>
            <person name="Sprenger R.R."/>
            <person name="Richter M."/>
            <person name="Diez M.S."/>
            <person name="Solano J."/>
            <person name="Bargiela R."/>
            <person name="Golyshina O.V."/>
            <person name="Manteca A."/>
            <person name="Ramos J.L."/>
            <person name="Gallego J.R."/>
            <person name="Llorente I."/>
            <person name="Martins Dos Santos V.A."/>
            <person name="Jensen O.N."/>
            <person name="Pelaez A.I."/>
            <person name="Sanchez J."/>
            <person name="Ferrer M."/>
        </authorList>
    </citation>
    <scope>NUCLEOTIDE SEQUENCE</scope>
</reference>
<reference evidence="1" key="1">
    <citation type="submission" date="2013-08" db="EMBL/GenBank/DDBJ databases">
        <authorList>
            <person name="Mendez C."/>
            <person name="Richter M."/>
            <person name="Ferrer M."/>
            <person name="Sanchez J."/>
        </authorList>
    </citation>
    <scope>NUCLEOTIDE SEQUENCE</scope>
</reference>
<dbReference type="EMBL" id="AUZZ01006835">
    <property type="protein sequence ID" value="EQD44787.1"/>
    <property type="molecule type" value="Genomic_DNA"/>
</dbReference>
<name>T0ZJZ0_9ZZZZ</name>
<gene>
    <name evidence="1" type="ORF">B2A_09466</name>
</gene>
<dbReference type="AlphaFoldDB" id="T0ZJZ0"/>
<accession>T0ZJZ0</accession>
<evidence type="ECO:0000313" key="1">
    <source>
        <dbReference type="EMBL" id="EQD44787.1"/>
    </source>
</evidence>
<feature type="non-terminal residue" evidence="1">
    <location>
        <position position="1"/>
    </location>
</feature>
<proteinExistence type="predicted"/>
<comment type="caution">
    <text evidence="1">The sequence shown here is derived from an EMBL/GenBank/DDBJ whole genome shotgun (WGS) entry which is preliminary data.</text>
</comment>
<sequence>YGSSIIRDDFAYIYIPDALERNFLRTYSVEEMSGCALKMYVPDRDVMKSSKVFNGIRVVDHCQNLLDLAGLGTDGRTSAKDLVNKIGRKGRY</sequence>
<protein>
    <submittedName>
        <fullName evidence="1">Uncharacterized protein</fullName>
    </submittedName>
</protein>